<evidence type="ECO:0000256" key="2">
    <source>
        <dbReference type="ARBA" id="ARBA00022614"/>
    </source>
</evidence>
<keyword evidence="2" id="KW-0433">Leucine-rich repeat</keyword>
<evidence type="ECO:0000256" key="6">
    <source>
        <dbReference type="SAM" id="MobiDB-lite"/>
    </source>
</evidence>
<dbReference type="Gene3D" id="3.80.10.10">
    <property type="entry name" value="Ribonuclease Inhibitor"/>
    <property type="match status" value="2"/>
</dbReference>
<evidence type="ECO:0000313" key="7">
    <source>
        <dbReference type="EMBL" id="GMH69294.1"/>
    </source>
</evidence>
<dbReference type="SUPFAM" id="SSF52075">
    <property type="entry name" value="Outer arm dynein light chain 1"/>
    <property type="match status" value="1"/>
</dbReference>
<evidence type="ECO:0008006" key="9">
    <source>
        <dbReference type="Google" id="ProtNLM"/>
    </source>
</evidence>
<keyword evidence="3" id="KW-0677">Repeat</keyword>
<proteinExistence type="predicted"/>
<dbReference type="InterPro" id="IPR001611">
    <property type="entry name" value="Leu-rich_rpt"/>
</dbReference>
<feature type="region of interest" description="Disordered" evidence="6">
    <location>
        <begin position="438"/>
        <end position="486"/>
    </location>
</feature>
<evidence type="ECO:0000256" key="5">
    <source>
        <dbReference type="ARBA" id="ARBA00023273"/>
    </source>
</evidence>
<comment type="subcellular location">
    <subcellularLocation>
        <location evidence="1">Cell projection</location>
        <location evidence="1">Cilium</location>
    </subcellularLocation>
</comment>
<dbReference type="InterPro" id="IPR032675">
    <property type="entry name" value="LRR_dom_sf"/>
</dbReference>
<organism evidence="7 8">
    <name type="scientific">Triparma retinervis</name>
    <dbReference type="NCBI Taxonomy" id="2557542"/>
    <lineage>
        <taxon>Eukaryota</taxon>
        <taxon>Sar</taxon>
        <taxon>Stramenopiles</taxon>
        <taxon>Ochrophyta</taxon>
        <taxon>Bolidophyceae</taxon>
        <taxon>Parmales</taxon>
        <taxon>Triparmaceae</taxon>
        <taxon>Triparma</taxon>
    </lineage>
</organism>
<feature type="region of interest" description="Disordered" evidence="6">
    <location>
        <begin position="346"/>
        <end position="382"/>
    </location>
</feature>
<dbReference type="OrthoDB" id="1904536at2759"/>
<dbReference type="PANTHER" id="PTHR45973">
    <property type="entry name" value="PROTEIN PHOSPHATASE 1 REGULATORY SUBUNIT SDS22-RELATED"/>
    <property type="match status" value="1"/>
</dbReference>
<comment type="caution">
    <text evidence="7">The sequence shown here is derived from an EMBL/GenBank/DDBJ whole genome shotgun (WGS) entry which is preliminary data.</text>
</comment>
<dbReference type="Pfam" id="PF14580">
    <property type="entry name" value="LRR_9"/>
    <property type="match status" value="1"/>
</dbReference>
<protein>
    <recommendedName>
        <fullName evidence="9">Dynein assembly factor 1, axonemal homolog</fullName>
    </recommendedName>
</protein>
<accession>A0A9W7AJ58</accession>
<evidence type="ECO:0000313" key="8">
    <source>
        <dbReference type="Proteomes" id="UP001165082"/>
    </source>
</evidence>
<reference evidence="7" key="1">
    <citation type="submission" date="2022-07" db="EMBL/GenBank/DDBJ databases">
        <title>Genome analysis of Parmales, a sister group of diatoms, reveals the evolutionary specialization of diatoms from phago-mixotrophs to photoautotrophs.</title>
        <authorList>
            <person name="Ban H."/>
            <person name="Sato S."/>
            <person name="Yoshikawa S."/>
            <person name="Kazumasa Y."/>
            <person name="Nakamura Y."/>
            <person name="Ichinomiya M."/>
            <person name="Saitoh K."/>
            <person name="Sato N."/>
            <person name="Blanc-Mathieu R."/>
            <person name="Endo H."/>
            <person name="Kuwata A."/>
            <person name="Ogata H."/>
        </authorList>
    </citation>
    <scope>NUCLEOTIDE SEQUENCE</scope>
</reference>
<dbReference type="InterPro" id="IPR050576">
    <property type="entry name" value="Cilia_flagella_integrity"/>
</dbReference>
<gene>
    <name evidence="7" type="ORF">TrRE_jg12980</name>
</gene>
<dbReference type="SMART" id="SM00365">
    <property type="entry name" value="LRR_SD22"/>
    <property type="match status" value="3"/>
</dbReference>
<dbReference type="AlphaFoldDB" id="A0A9W7AJ58"/>
<keyword evidence="5" id="KW-0966">Cell projection</keyword>
<sequence>MTTMSPDALKAIIKKDKQYITAELNDKLYLHYKGFRKIENLEPYTGLKVLWLEGNGLDKIEGLDAQDKMRTLYLQENIINKLENLDAMVDLDTLNVSKNFISKVENLGHMTKLSTLIISNNNLADAASIAHAATLPNLHALDIQSNKIDDDPEAILSILESCPELRVVYLKGNDVVKKIKHYRKTIISRCKSLRYLDDRPVFDDERRRCDAWGKVMKETGGDVDKANLAEREEIANIRREKKEREERAFLQFEEMVKEGQKIKKAREEEERKANGGKLPEKQIVSTDHKTFGLDGSKIDEKKVSADAGVGSHVVNVDRNTNQFSGEKILDAKESKLVTDARNQRWNDGDRVLSKNVPLSELPPPPPPSSSNEEIWGAGELTEEAAKEKEIEEYYTKTAGDSANFEKGERVGGNAAQAMDSGMAAELAGLEEKAARLRMEAAKGAEERRKLEEPPPAPKSVATKTQATGVGGKWPTKNKASNFDELD</sequence>
<dbReference type="EMBL" id="BRXZ01001360">
    <property type="protein sequence ID" value="GMH69294.1"/>
    <property type="molecule type" value="Genomic_DNA"/>
</dbReference>
<evidence type="ECO:0000256" key="3">
    <source>
        <dbReference type="ARBA" id="ARBA00022737"/>
    </source>
</evidence>
<evidence type="ECO:0000256" key="4">
    <source>
        <dbReference type="ARBA" id="ARBA00023069"/>
    </source>
</evidence>
<keyword evidence="4" id="KW-0969">Cilium</keyword>
<dbReference type="Proteomes" id="UP001165082">
    <property type="component" value="Unassembled WGS sequence"/>
</dbReference>
<dbReference type="PANTHER" id="PTHR45973:SF9">
    <property type="entry name" value="LEUCINE-RICH REPEAT-CONTAINING PROTEIN 46"/>
    <property type="match status" value="1"/>
</dbReference>
<keyword evidence="8" id="KW-1185">Reference proteome</keyword>
<name>A0A9W7AJ58_9STRA</name>
<dbReference type="PROSITE" id="PS51450">
    <property type="entry name" value="LRR"/>
    <property type="match status" value="2"/>
</dbReference>
<feature type="compositionally biased region" description="Basic and acidic residues" evidence="6">
    <location>
        <begin position="438"/>
        <end position="452"/>
    </location>
</feature>
<evidence type="ECO:0000256" key="1">
    <source>
        <dbReference type="ARBA" id="ARBA00004138"/>
    </source>
</evidence>